<gene>
    <name evidence="3" type="ORF">ACFOD4_14165</name>
</gene>
<protein>
    <recommendedName>
        <fullName evidence="5">DUF3102 domain-containing protein</fullName>
    </recommendedName>
</protein>
<dbReference type="Proteomes" id="UP001595593">
    <property type="component" value="Unassembled WGS sequence"/>
</dbReference>
<feature type="coiled-coil region" evidence="1">
    <location>
        <begin position="192"/>
        <end position="233"/>
    </location>
</feature>
<evidence type="ECO:0000256" key="1">
    <source>
        <dbReference type="SAM" id="Coils"/>
    </source>
</evidence>
<dbReference type="EMBL" id="JBHRTN010000017">
    <property type="protein sequence ID" value="MFC3126209.1"/>
    <property type="molecule type" value="Genomic_DNA"/>
</dbReference>
<comment type="caution">
    <text evidence="3">The sequence shown here is derived from an EMBL/GenBank/DDBJ whole genome shotgun (WGS) entry which is preliminary data.</text>
</comment>
<organism evidence="3 4">
    <name type="scientific">Teichococcus globiformis</name>
    <dbReference type="NCBI Taxonomy" id="2307229"/>
    <lineage>
        <taxon>Bacteria</taxon>
        <taxon>Pseudomonadati</taxon>
        <taxon>Pseudomonadota</taxon>
        <taxon>Alphaproteobacteria</taxon>
        <taxon>Acetobacterales</taxon>
        <taxon>Roseomonadaceae</taxon>
        <taxon>Roseomonas</taxon>
    </lineage>
</organism>
<evidence type="ECO:0008006" key="5">
    <source>
        <dbReference type="Google" id="ProtNLM"/>
    </source>
</evidence>
<evidence type="ECO:0000313" key="3">
    <source>
        <dbReference type="EMBL" id="MFC3126209.1"/>
    </source>
</evidence>
<dbReference type="RefSeq" id="WP_379597400.1">
    <property type="nucleotide sequence ID" value="NZ_JBHRTN010000017.1"/>
</dbReference>
<name>A0ABV7G0N1_9PROT</name>
<feature type="region of interest" description="Disordered" evidence="2">
    <location>
        <begin position="1"/>
        <end position="23"/>
    </location>
</feature>
<accession>A0ABV7G0N1</accession>
<evidence type="ECO:0000313" key="4">
    <source>
        <dbReference type="Proteomes" id="UP001595593"/>
    </source>
</evidence>
<reference evidence="4" key="1">
    <citation type="journal article" date="2019" name="Int. J. Syst. Evol. Microbiol.">
        <title>The Global Catalogue of Microorganisms (GCM) 10K type strain sequencing project: providing services to taxonomists for standard genome sequencing and annotation.</title>
        <authorList>
            <consortium name="The Broad Institute Genomics Platform"/>
            <consortium name="The Broad Institute Genome Sequencing Center for Infectious Disease"/>
            <person name="Wu L."/>
            <person name="Ma J."/>
        </authorList>
    </citation>
    <scope>NUCLEOTIDE SEQUENCE [LARGE SCALE GENOMIC DNA]</scope>
    <source>
        <strain evidence="4">KCTC 52094</strain>
    </source>
</reference>
<proteinExistence type="predicted"/>
<sequence length="236" mass="26298">MRKPAKGVSRRGLDSLNIDDLPTADTRPQQLERLTTISGEDLDTLTDVFAGTSVLEDPGKVSAILQARRQVSSAWTRASESYLEIGRALNELDRRLAGKHERSRLKAGFSKLFPFSDPIASQFRRVAAMVDDGRIEKAALPGSYSAAYQLALLEADELEDAKKAGLVTPSTTRSLIIKFRKKREHSVSVAGMSSLKAELKRNLDQQDRLRQELDRLRLRAAEIRQLVDDQKARRGA</sequence>
<keyword evidence="4" id="KW-1185">Reference proteome</keyword>
<evidence type="ECO:0000256" key="2">
    <source>
        <dbReference type="SAM" id="MobiDB-lite"/>
    </source>
</evidence>
<keyword evidence="1" id="KW-0175">Coiled coil</keyword>